<comment type="caution">
    <text evidence="2">The sequence shown here is derived from an EMBL/GenBank/DDBJ whole genome shotgun (WGS) entry which is preliminary data.</text>
</comment>
<dbReference type="EMBL" id="CAJQZP010001486">
    <property type="protein sequence ID" value="CAG5049948.1"/>
    <property type="molecule type" value="Genomic_DNA"/>
</dbReference>
<organism evidence="2 3">
    <name type="scientific">Parnassius apollo</name>
    <name type="common">Apollo butterfly</name>
    <name type="synonym">Papilio apollo</name>
    <dbReference type="NCBI Taxonomy" id="110799"/>
    <lineage>
        <taxon>Eukaryota</taxon>
        <taxon>Metazoa</taxon>
        <taxon>Ecdysozoa</taxon>
        <taxon>Arthropoda</taxon>
        <taxon>Hexapoda</taxon>
        <taxon>Insecta</taxon>
        <taxon>Pterygota</taxon>
        <taxon>Neoptera</taxon>
        <taxon>Endopterygota</taxon>
        <taxon>Lepidoptera</taxon>
        <taxon>Glossata</taxon>
        <taxon>Ditrysia</taxon>
        <taxon>Papilionoidea</taxon>
        <taxon>Papilionidae</taxon>
        <taxon>Parnassiinae</taxon>
        <taxon>Parnassini</taxon>
        <taxon>Parnassius</taxon>
        <taxon>Parnassius</taxon>
    </lineage>
</organism>
<keyword evidence="3" id="KW-1185">Reference proteome</keyword>
<gene>
    <name evidence="2" type="ORF">PAPOLLO_LOCUS24639</name>
</gene>
<evidence type="ECO:0000313" key="3">
    <source>
        <dbReference type="Proteomes" id="UP000691718"/>
    </source>
</evidence>
<proteinExistence type="predicted"/>
<feature type="compositionally biased region" description="Acidic residues" evidence="1">
    <location>
        <begin position="1"/>
        <end position="17"/>
    </location>
</feature>
<name>A0A8S3Y593_PARAO</name>
<sequence>MRLQEDDLLDEDEDIADDSGHAAVCIREPHSDDEDAVYIGSDHDTNSEFSETEEQGSNLDKVPCLRYV</sequence>
<feature type="region of interest" description="Disordered" evidence="1">
    <location>
        <begin position="28"/>
        <end position="62"/>
    </location>
</feature>
<accession>A0A8S3Y593</accession>
<feature type="region of interest" description="Disordered" evidence="1">
    <location>
        <begin position="1"/>
        <end position="20"/>
    </location>
</feature>
<dbReference type="Proteomes" id="UP000691718">
    <property type="component" value="Unassembled WGS sequence"/>
</dbReference>
<protein>
    <submittedName>
        <fullName evidence="2">(apollo) hypothetical protein</fullName>
    </submittedName>
</protein>
<evidence type="ECO:0000313" key="2">
    <source>
        <dbReference type="EMBL" id="CAG5049948.1"/>
    </source>
</evidence>
<reference evidence="2" key="1">
    <citation type="submission" date="2021-04" db="EMBL/GenBank/DDBJ databases">
        <authorList>
            <person name="Tunstrom K."/>
        </authorList>
    </citation>
    <scope>NUCLEOTIDE SEQUENCE</scope>
</reference>
<dbReference type="AlphaFoldDB" id="A0A8S3Y593"/>
<evidence type="ECO:0000256" key="1">
    <source>
        <dbReference type="SAM" id="MobiDB-lite"/>
    </source>
</evidence>
<dbReference type="OrthoDB" id="7507679at2759"/>